<evidence type="ECO:0000313" key="2">
    <source>
        <dbReference type="Proteomes" id="UP001647509"/>
    </source>
</evidence>
<proteinExistence type="predicted"/>
<keyword evidence="2" id="KW-1185">Reference proteome</keyword>
<name>A0ACC5U9S9_9FLAO</name>
<protein>
    <submittedName>
        <fullName evidence="1">Ribose-phosphate pyrophosphokinase</fullName>
    </submittedName>
</protein>
<gene>
    <name evidence="1" type="ORF">KO493_10310</name>
</gene>
<sequence length="252" mass="28669">MKYEIKKFKDGQVTAKNIENDHIHIKIRGNSYEDLFAMATIKEAWDAENALNKNAVAKLTIHCLIGQRSDRRFNKEESFDLKVICNFINAMKFNKVYILHPHSPISLALINNSEQISHFDFVKRAFNKIGNPILVSPDAGAYKNTHEIAERLNADLVPSNKVRVNGVPEISIQGDVKGKPCLIVDDLADGGRTFKFLAEALKHQGASKVYLYVTHAQFNYGFEELKETIDRIYCTNSYKNIEDAFVTQFILE</sequence>
<evidence type="ECO:0000313" key="1">
    <source>
        <dbReference type="EMBL" id="MBU2951088.1"/>
    </source>
</evidence>
<reference evidence="1" key="1">
    <citation type="submission" date="2021-05" db="EMBL/GenBank/DDBJ databases">
        <title>Draft genomes of bacteria isolated from model marine particles.</title>
        <authorList>
            <person name="Datta M.S."/>
            <person name="Schwartzman J.A."/>
            <person name="Enke T.N."/>
            <person name="Saavedra J."/>
            <person name="Cermak N."/>
            <person name="Cordero O.X."/>
        </authorList>
    </citation>
    <scope>NUCLEOTIDE SEQUENCE</scope>
    <source>
        <strain evidence="1">I2M19</strain>
    </source>
</reference>
<dbReference type="EMBL" id="JAHKPD010000014">
    <property type="protein sequence ID" value="MBU2951088.1"/>
    <property type="molecule type" value="Genomic_DNA"/>
</dbReference>
<dbReference type="Proteomes" id="UP001647509">
    <property type="component" value="Unassembled WGS sequence"/>
</dbReference>
<accession>A0ACC5U9S9</accession>
<comment type="caution">
    <text evidence="1">The sequence shown here is derived from an EMBL/GenBank/DDBJ whole genome shotgun (WGS) entry which is preliminary data.</text>
</comment>
<organism evidence="1 2">
    <name type="scientific">Pseudotamlana agarivorans</name>
    <dbReference type="NCBI Taxonomy" id="481183"/>
    <lineage>
        <taxon>Bacteria</taxon>
        <taxon>Pseudomonadati</taxon>
        <taxon>Bacteroidota</taxon>
        <taxon>Flavobacteriia</taxon>
        <taxon>Flavobacteriales</taxon>
        <taxon>Flavobacteriaceae</taxon>
        <taxon>Pseudotamlana</taxon>
    </lineage>
</organism>